<evidence type="ECO:0000256" key="1">
    <source>
        <dbReference type="SAM" id="Phobius"/>
    </source>
</evidence>
<accession>A0ABT8SKX6</accession>
<evidence type="ECO:0000313" key="2">
    <source>
        <dbReference type="EMBL" id="MDO1558483.1"/>
    </source>
</evidence>
<feature type="transmembrane region" description="Helical" evidence="1">
    <location>
        <begin position="54"/>
        <end position="76"/>
    </location>
</feature>
<keyword evidence="1" id="KW-0812">Transmembrane</keyword>
<sequence length="120" mass="12786">MENRKLSTGLSRGALGRCPECGKGGLFRAYLKVKPTCEACGHDIGEYPADDGPAYITILLVGHLIIAPVLLFPFVWEWHPAAVLGLLIPLLIAVILVSLPVAKGAVVGMHWAAGIKRAPH</sequence>
<evidence type="ECO:0000313" key="3">
    <source>
        <dbReference type="Proteomes" id="UP001169063"/>
    </source>
</evidence>
<keyword evidence="1" id="KW-1133">Transmembrane helix</keyword>
<dbReference type="EMBL" id="JAUKTR010000001">
    <property type="protein sequence ID" value="MDO1558483.1"/>
    <property type="molecule type" value="Genomic_DNA"/>
</dbReference>
<keyword evidence="3" id="KW-1185">Reference proteome</keyword>
<dbReference type="InterPro" id="IPR009325">
    <property type="entry name" value="DUF983"/>
</dbReference>
<comment type="caution">
    <text evidence="2">The sequence shown here is derived from an EMBL/GenBank/DDBJ whole genome shotgun (WGS) entry which is preliminary data.</text>
</comment>
<feature type="transmembrane region" description="Helical" evidence="1">
    <location>
        <begin position="82"/>
        <end position="102"/>
    </location>
</feature>
<organism evidence="2 3">
    <name type="scientific">Peiella sedimenti</name>
    <dbReference type="NCBI Taxonomy" id="3061083"/>
    <lineage>
        <taxon>Bacteria</taxon>
        <taxon>Pseudomonadati</taxon>
        <taxon>Pseudomonadota</taxon>
        <taxon>Alphaproteobacteria</taxon>
        <taxon>Caulobacterales</taxon>
        <taxon>Caulobacteraceae</taxon>
        <taxon>Peiella</taxon>
    </lineage>
</organism>
<name>A0ABT8SKX6_9CAUL</name>
<dbReference type="Pfam" id="PF06170">
    <property type="entry name" value="DUF983"/>
    <property type="match status" value="1"/>
</dbReference>
<reference evidence="2" key="1">
    <citation type="submission" date="2023-07" db="EMBL/GenBank/DDBJ databases">
        <title>Brevundimonas soil sp. nov., isolated from the soil of chemical plant.</title>
        <authorList>
            <person name="Wu N."/>
        </authorList>
    </citation>
    <scope>NUCLEOTIDE SEQUENCE</scope>
    <source>
        <strain evidence="2">XZ-24</strain>
    </source>
</reference>
<protein>
    <submittedName>
        <fullName evidence="2">DUF983 domain-containing protein</fullName>
    </submittedName>
</protein>
<proteinExistence type="predicted"/>
<keyword evidence="1" id="KW-0472">Membrane</keyword>
<dbReference type="Proteomes" id="UP001169063">
    <property type="component" value="Unassembled WGS sequence"/>
</dbReference>
<dbReference type="RefSeq" id="WP_302108894.1">
    <property type="nucleotide sequence ID" value="NZ_JAUKTR010000001.1"/>
</dbReference>
<gene>
    <name evidence="2" type="ORF">Q0812_03460</name>
</gene>